<evidence type="ECO:0000256" key="2">
    <source>
        <dbReference type="SAM" id="SignalP"/>
    </source>
</evidence>
<comment type="caution">
    <text evidence="3">The sequence shown here is derived from an EMBL/GenBank/DDBJ whole genome shotgun (WGS) entry which is preliminary data.</text>
</comment>
<feature type="region of interest" description="Disordered" evidence="1">
    <location>
        <begin position="21"/>
        <end position="72"/>
    </location>
</feature>
<feature type="compositionally biased region" description="Basic and acidic residues" evidence="1">
    <location>
        <begin position="58"/>
        <end position="72"/>
    </location>
</feature>
<protein>
    <recommendedName>
        <fullName evidence="5">ATP/GTP-binding protein</fullName>
    </recommendedName>
</protein>
<evidence type="ECO:0008006" key="5">
    <source>
        <dbReference type="Google" id="ProtNLM"/>
    </source>
</evidence>
<keyword evidence="2" id="KW-0732">Signal</keyword>
<dbReference type="Proteomes" id="UP000462055">
    <property type="component" value="Unassembled WGS sequence"/>
</dbReference>
<accession>A0A6I4MNE5</accession>
<feature type="chain" id="PRO_5039122568" description="ATP/GTP-binding protein" evidence="2">
    <location>
        <begin position="21"/>
        <end position="257"/>
    </location>
</feature>
<dbReference type="RefSeq" id="WP_151599058.1">
    <property type="nucleotide sequence ID" value="NZ_WBMS02000052.1"/>
</dbReference>
<keyword evidence="4" id="KW-1185">Reference proteome</keyword>
<evidence type="ECO:0000256" key="1">
    <source>
        <dbReference type="SAM" id="MobiDB-lite"/>
    </source>
</evidence>
<proteinExistence type="predicted"/>
<dbReference type="EMBL" id="WBMS02000052">
    <property type="protein sequence ID" value="MWA06490.1"/>
    <property type="molecule type" value="Genomic_DNA"/>
</dbReference>
<dbReference type="AlphaFoldDB" id="A0A6I4MNE5"/>
<feature type="signal peptide" evidence="2">
    <location>
        <begin position="1"/>
        <end position="20"/>
    </location>
</feature>
<organism evidence="3 4">
    <name type="scientific">Actinomadura physcomitrii</name>
    <dbReference type="NCBI Taxonomy" id="2650748"/>
    <lineage>
        <taxon>Bacteria</taxon>
        <taxon>Bacillati</taxon>
        <taxon>Actinomycetota</taxon>
        <taxon>Actinomycetes</taxon>
        <taxon>Streptosporangiales</taxon>
        <taxon>Thermomonosporaceae</taxon>
        <taxon>Actinomadura</taxon>
    </lineage>
</organism>
<evidence type="ECO:0000313" key="4">
    <source>
        <dbReference type="Proteomes" id="UP000462055"/>
    </source>
</evidence>
<evidence type="ECO:0000313" key="3">
    <source>
        <dbReference type="EMBL" id="MWA06490.1"/>
    </source>
</evidence>
<name>A0A6I4MNE5_9ACTN</name>
<gene>
    <name evidence="3" type="ORF">F8568_040315</name>
</gene>
<sequence length="257" mass="27019">MGVTPLLVLAGGAATAHAVAAAPAPQDPLPPVANKQGYLYGAQADGSTVDPSPAAPEGKSRPIEKSDDIGPHDCRTLSGNVQVCTPAHPNGKTPRISPGELALTRWAQLPIPAPVVRTAPPRRSEGLVGLPEWFWVTNWKPLNGRAAARGVWVRVTARPQSMTIDPGYGERAVGCPGPGTPYDKSRPASSQHTPCSYTFSHSSLRQPGHAYRVRVTVVWSGTWVGSDGSSGVLPPASRSTTFRLRVAEAQALYGKGT</sequence>
<reference evidence="3" key="1">
    <citation type="submission" date="2019-12" db="EMBL/GenBank/DDBJ databases">
        <title>Actinomadura physcomitrii sp. nov., a novel actinomycete isolated from moss [Physcomitrium sphaericum (Ludw) Fuernr].</title>
        <authorList>
            <person name="Zhuang X."/>
        </authorList>
    </citation>
    <scope>NUCLEOTIDE SEQUENCE [LARGE SCALE GENOMIC DNA]</scope>
    <source>
        <strain evidence="3">LD22</strain>
    </source>
</reference>